<keyword evidence="2" id="KW-1185">Reference proteome</keyword>
<evidence type="ECO:0000313" key="1">
    <source>
        <dbReference type="EMBL" id="RNA34334.1"/>
    </source>
</evidence>
<sequence length="108" mass="12565">MLKRLTEKYEIKPIFGYKKNLRIFLGNKNLILFNILNFCKSKFNFVSIVYLSNTLDNSIFCIETVVTMCTLKKFLSISRKSKSSLFTKNKHKFYSNLKSINFLGVTGS</sequence>
<organism evidence="1 2">
    <name type="scientific">Brachionus plicatilis</name>
    <name type="common">Marine rotifer</name>
    <name type="synonym">Brachionus muelleri</name>
    <dbReference type="NCBI Taxonomy" id="10195"/>
    <lineage>
        <taxon>Eukaryota</taxon>
        <taxon>Metazoa</taxon>
        <taxon>Spiralia</taxon>
        <taxon>Gnathifera</taxon>
        <taxon>Rotifera</taxon>
        <taxon>Eurotatoria</taxon>
        <taxon>Monogononta</taxon>
        <taxon>Pseudotrocha</taxon>
        <taxon>Ploima</taxon>
        <taxon>Brachionidae</taxon>
        <taxon>Brachionus</taxon>
    </lineage>
</organism>
<dbReference type="EMBL" id="REGN01001496">
    <property type="protein sequence ID" value="RNA34334.1"/>
    <property type="molecule type" value="Genomic_DNA"/>
</dbReference>
<comment type="caution">
    <text evidence="1">The sequence shown here is derived from an EMBL/GenBank/DDBJ whole genome shotgun (WGS) entry which is preliminary data.</text>
</comment>
<reference evidence="1 2" key="1">
    <citation type="journal article" date="2018" name="Sci. Rep.">
        <title>Genomic signatures of local adaptation to the degree of environmental predictability in rotifers.</title>
        <authorList>
            <person name="Franch-Gras L."/>
            <person name="Hahn C."/>
            <person name="Garcia-Roger E.M."/>
            <person name="Carmona M.J."/>
            <person name="Serra M."/>
            <person name="Gomez A."/>
        </authorList>
    </citation>
    <scope>NUCLEOTIDE SEQUENCE [LARGE SCALE GENOMIC DNA]</scope>
    <source>
        <strain evidence="1">HYR1</strain>
    </source>
</reference>
<evidence type="ECO:0000313" key="2">
    <source>
        <dbReference type="Proteomes" id="UP000276133"/>
    </source>
</evidence>
<proteinExistence type="predicted"/>
<protein>
    <submittedName>
        <fullName evidence="1">Uncharacterized protein</fullName>
    </submittedName>
</protein>
<accession>A0A3M7SET9</accession>
<gene>
    <name evidence="1" type="ORF">BpHYR1_006629</name>
</gene>
<dbReference type="AlphaFoldDB" id="A0A3M7SET9"/>
<name>A0A3M7SET9_BRAPC</name>
<dbReference type="Proteomes" id="UP000276133">
    <property type="component" value="Unassembled WGS sequence"/>
</dbReference>